<evidence type="ECO:0000259" key="1">
    <source>
        <dbReference type="SMART" id="SM00382"/>
    </source>
</evidence>
<protein>
    <recommendedName>
        <fullName evidence="1">AAA+ ATPase domain-containing protein</fullName>
    </recommendedName>
</protein>
<proteinExistence type="predicted"/>
<dbReference type="InterPro" id="IPR052026">
    <property type="entry name" value="ExeA_AAA_ATPase_DNA-bind"/>
</dbReference>
<reference evidence="2 3" key="1">
    <citation type="submission" date="2019-09" db="EMBL/GenBank/DDBJ databases">
        <authorList>
            <person name="Chandra G."/>
            <person name="Truman W A."/>
        </authorList>
    </citation>
    <scope>NUCLEOTIDE SEQUENCE [LARGE SCALE GENOMIC DNA]</scope>
    <source>
        <strain evidence="2">PS938</strain>
    </source>
</reference>
<dbReference type="AlphaFoldDB" id="A0A5E7RPH6"/>
<dbReference type="InterPro" id="IPR027417">
    <property type="entry name" value="P-loop_NTPase"/>
</dbReference>
<dbReference type="PANTHER" id="PTHR35894">
    <property type="entry name" value="GENERAL SECRETION PATHWAY PROTEIN A-RELATED"/>
    <property type="match status" value="1"/>
</dbReference>
<name>A0A5E7RPH6_PSEFL</name>
<dbReference type="Gene3D" id="3.40.50.300">
    <property type="entry name" value="P-loop containing nucleotide triphosphate hydrolases"/>
    <property type="match status" value="1"/>
</dbReference>
<sequence>MNDFIMEKLIAFSSLTVLYPSYERAINKIMHSVSVTSTRREPSSAMLLGNAGTGKSTICRNLVNILGVPVDVEDSHGVYRYTPALLCSIPASCTIKSLSVEILDQLGATDTYSRNAILEHLIITKLKTCKTKVIILDEFHHLLEKGAEKTRETLCNWVKSLMNNTLVPFVLVGTPNCEAIIDDHSQLARRYPFRARLNNLGYNSEFKIFLATLIGEMVKIGDFRAEPFLLDERTKKIFYVISGGNLNTLCLLLSEILLVALLREENTLTQEDCISAFDNLDITPFFSLQGNPFTADSRTINNILSGHSP</sequence>
<dbReference type="InterPro" id="IPR008868">
    <property type="entry name" value="TniB"/>
</dbReference>
<dbReference type="Pfam" id="PF05621">
    <property type="entry name" value="TniB"/>
    <property type="match status" value="1"/>
</dbReference>
<feature type="domain" description="AAA+ ATPase" evidence="1">
    <location>
        <begin position="41"/>
        <end position="201"/>
    </location>
</feature>
<accession>A0A5E7RPH6</accession>
<dbReference type="RefSeq" id="WP_191628360.1">
    <property type="nucleotide sequence ID" value="NZ_CABVJE010000001.1"/>
</dbReference>
<dbReference type="InterPro" id="IPR003593">
    <property type="entry name" value="AAA+_ATPase"/>
</dbReference>
<gene>
    <name evidence="2" type="ORF">PS938_00174</name>
</gene>
<evidence type="ECO:0000313" key="2">
    <source>
        <dbReference type="EMBL" id="VVP75408.1"/>
    </source>
</evidence>
<dbReference type="EMBL" id="CABVJE010000001">
    <property type="protein sequence ID" value="VVP75408.1"/>
    <property type="molecule type" value="Genomic_DNA"/>
</dbReference>
<evidence type="ECO:0000313" key="3">
    <source>
        <dbReference type="Proteomes" id="UP000327191"/>
    </source>
</evidence>
<dbReference type="SMART" id="SM00382">
    <property type="entry name" value="AAA"/>
    <property type="match status" value="1"/>
</dbReference>
<dbReference type="PANTHER" id="PTHR35894:SF1">
    <property type="entry name" value="PHOSPHORIBULOKINASE _ URIDINE KINASE FAMILY"/>
    <property type="match status" value="1"/>
</dbReference>
<organism evidence="2 3">
    <name type="scientific">Pseudomonas fluorescens</name>
    <dbReference type="NCBI Taxonomy" id="294"/>
    <lineage>
        <taxon>Bacteria</taxon>
        <taxon>Pseudomonadati</taxon>
        <taxon>Pseudomonadota</taxon>
        <taxon>Gammaproteobacteria</taxon>
        <taxon>Pseudomonadales</taxon>
        <taxon>Pseudomonadaceae</taxon>
        <taxon>Pseudomonas</taxon>
    </lineage>
</organism>
<dbReference type="SUPFAM" id="SSF52540">
    <property type="entry name" value="P-loop containing nucleoside triphosphate hydrolases"/>
    <property type="match status" value="1"/>
</dbReference>
<dbReference type="Proteomes" id="UP000327191">
    <property type="component" value="Unassembled WGS sequence"/>
</dbReference>